<dbReference type="Gene3D" id="3.30.70.20">
    <property type="match status" value="2"/>
</dbReference>
<gene>
    <name evidence="6" type="ORF">EF807_09020</name>
</gene>
<evidence type="ECO:0000256" key="2">
    <source>
        <dbReference type="ARBA" id="ARBA00022723"/>
    </source>
</evidence>
<dbReference type="AlphaFoldDB" id="A0A520KU71"/>
<keyword evidence="4" id="KW-0411">Iron-sulfur</keyword>
<sequence>MSEQFIFCDLNKCTNCRLCMYACSFVKSKKFSPIRSRIKVLDKEHKTFVAITCNHCENAPCVACCPMKALKRNEDGIIVIDEGACTGCGWCIIHCPLGAISIDPDKRVVTICDLCDGDPECVKICPTDALEMIEGRGRYASKMHEVGLKMGKELL</sequence>
<dbReference type="EMBL" id="RXIL01000180">
    <property type="protein sequence ID" value="RZN65858.1"/>
    <property type="molecule type" value="Genomic_DNA"/>
</dbReference>
<keyword evidence="2" id="KW-0479">Metal-binding</keyword>
<dbReference type="InterPro" id="IPR017900">
    <property type="entry name" value="4Fe4S_Fe_S_CS"/>
</dbReference>
<name>A0A520KU71_9EURY</name>
<accession>A0A520KU71</accession>
<proteinExistence type="predicted"/>
<protein>
    <submittedName>
        <fullName evidence="6">4Fe-4S dicluster domain-containing protein</fullName>
    </submittedName>
</protein>
<evidence type="ECO:0000256" key="3">
    <source>
        <dbReference type="ARBA" id="ARBA00023004"/>
    </source>
</evidence>
<dbReference type="GO" id="GO:0051539">
    <property type="term" value="F:4 iron, 4 sulfur cluster binding"/>
    <property type="evidence" value="ECO:0007669"/>
    <property type="project" value="UniProtKB-KW"/>
</dbReference>
<dbReference type="Pfam" id="PF13247">
    <property type="entry name" value="Fer4_11"/>
    <property type="match status" value="1"/>
</dbReference>
<keyword evidence="1" id="KW-0004">4Fe-4S</keyword>
<organism evidence="6 7">
    <name type="scientific">Candidatus Methanolliviera hydrocarbonicum</name>
    <dbReference type="NCBI Taxonomy" id="2491085"/>
    <lineage>
        <taxon>Archaea</taxon>
        <taxon>Methanobacteriati</taxon>
        <taxon>Methanobacteriota</taxon>
        <taxon>Candidatus Methanoliparia</taxon>
        <taxon>Candidatus Methanoliparales</taxon>
        <taxon>Candidatus Methanollivieraceae</taxon>
        <taxon>Candidatus Methanolliviera</taxon>
    </lineage>
</organism>
<dbReference type="InterPro" id="IPR050954">
    <property type="entry name" value="ET_IronSulfur_Cluster-Binding"/>
</dbReference>
<dbReference type="GO" id="GO:0046872">
    <property type="term" value="F:metal ion binding"/>
    <property type="evidence" value="ECO:0007669"/>
    <property type="project" value="UniProtKB-KW"/>
</dbReference>
<evidence type="ECO:0000256" key="4">
    <source>
        <dbReference type="ARBA" id="ARBA00023014"/>
    </source>
</evidence>
<dbReference type="Proteomes" id="UP000320766">
    <property type="component" value="Unassembled WGS sequence"/>
</dbReference>
<evidence type="ECO:0000256" key="1">
    <source>
        <dbReference type="ARBA" id="ARBA00022485"/>
    </source>
</evidence>
<evidence type="ECO:0000313" key="7">
    <source>
        <dbReference type="Proteomes" id="UP000320766"/>
    </source>
</evidence>
<dbReference type="PANTHER" id="PTHR43177:SF3">
    <property type="entry name" value="PROTEIN NRFC HOMOLOG"/>
    <property type="match status" value="1"/>
</dbReference>
<dbReference type="PROSITE" id="PS51379">
    <property type="entry name" value="4FE4S_FER_2"/>
    <property type="match status" value="3"/>
</dbReference>
<reference evidence="6 7" key="1">
    <citation type="journal article" date="2019" name="Nat. Microbiol.">
        <title>Wide diversity of methane and short-chain alkane metabolisms in uncultured archaea.</title>
        <authorList>
            <person name="Borrel G."/>
            <person name="Adam P.S."/>
            <person name="McKay L.J."/>
            <person name="Chen L.X."/>
            <person name="Sierra-Garcia I.N."/>
            <person name="Sieber C.M."/>
            <person name="Letourneur Q."/>
            <person name="Ghozlane A."/>
            <person name="Andersen G.L."/>
            <person name="Li W.J."/>
            <person name="Hallam S.J."/>
            <person name="Muyzer G."/>
            <person name="de Oliveira V.M."/>
            <person name="Inskeep W.P."/>
            <person name="Banfield J.F."/>
            <person name="Gribaldo S."/>
        </authorList>
    </citation>
    <scope>NUCLEOTIDE SEQUENCE [LARGE SCALE GENOMIC DNA]</scope>
    <source>
        <strain evidence="6">NM1b</strain>
    </source>
</reference>
<feature type="domain" description="4Fe-4S ferredoxin-type" evidence="5">
    <location>
        <begin position="106"/>
        <end position="135"/>
    </location>
</feature>
<comment type="caution">
    <text evidence="6">The sequence shown here is derived from an EMBL/GenBank/DDBJ whole genome shotgun (WGS) entry which is preliminary data.</text>
</comment>
<keyword evidence="3" id="KW-0408">Iron</keyword>
<dbReference type="InterPro" id="IPR017896">
    <property type="entry name" value="4Fe4S_Fe-S-bd"/>
</dbReference>
<dbReference type="PANTHER" id="PTHR43177">
    <property type="entry name" value="PROTEIN NRFC"/>
    <property type="match status" value="1"/>
</dbReference>
<feature type="domain" description="4Fe-4S ferredoxin-type" evidence="5">
    <location>
        <begin position="76"/>
        <end position="105"/>
    </location>
</feature>
<evidence type="ECO:0000259" key="5">
    <source>
        <dbReference type="PROSITE" id="PS51379"/>
    </source>
</evidence>
<feature type="domain" description="4Fe-4S ferredoxin-type" evidence="5">
    <location>
        <begin position="4"/>
        <end position="34"/>
    </location>
</feature>
<dbReference type="GO" id="GO:0016491">
    <property type="term" value="F:oxidoreductase activity"/>
    <property type="evidence" value="ECO:0007669"/>
    <property type="project" value="UniProtKB-ARBA"/>
</dbReference>
<dbReference type="CDD" id="cd10550">
    <property type="entry name" value="DMSOR_beta_like"/>
    <property type="match status" value="1"/>
</dbReference>
<dbReference type="SUPFAM" id="SSF54862">
    <property type="entry name" value="4Fe-4S ferredoxins"/>
    <property type="match status" value="1"/>
</dbReference>
<evidence type="ECO:0000313" key="6">
    <source>
        <dbReference type="EMBL" id="RZN65858.1"/>
    </source>
</evidence>
<dbReference type="PROSITE" id="PS00198">
    <property type="entry name" value="4FE4S_FER_1"/>
    <property type="match status" value="1"/>
</dbReference>